<dbReference type="GO" id="GO:0032963">
    <property type="term" value="P:collagen metabolic process"/>
    <property type="evidence" value="ECO:0007669"/>
    <property type="project" value="InterPro"/>
</dbReference>
<comment type="cofactor">
    <cofactor evidence="1">
        <name>L-ascorbate</name>
        <dbReference type="ChEBI" id="CHEBI:38290"/>
    </cofactor>
</comment>
<evidence type="ECO:0000256" key="7">
    <source>
        <dbReference type="ARBA" id="ARBA00022737"/>
    </source>
</evidence>
<dbReference type="GO" id="GO:0019797">
    <property type="term" value="F:procollagen-proline 3-dioxygenase activity"/>
    <property type="evidence" value="ECO:0007669"/>
    <property type="project" value="UniProtKB-EC"/>
</dbReference>
<evidence type="ECO:0000256" key="5">
    <source>
        <dbReference type="ARBA" id="ARBA00022723"/>
    </source>
</evidence>
<keyword evidence="5" id="KW-0479">Metal-binding</keyword>
<dbReference type="Proteomes" id="UP001154078">
    <property type="component" value="Chromosome 8"/>
</dbReference>
<comment type="similarity">
    <text evidence="3">Belongs to the leprecan family.</text>
</comment>
<dbReference type="EMBL" id="OV121139">
    <property type="protein sequence ID" value="CAH0562144.1"/>
    <property type="molecule type" value="Genomic_DNA"/>
</dbReference>
<evidence type="ECO:0000256" key="13">
    <source>
        <dbReference type="ARBA" id="ARBA00023180"/>
    </source>
</evidence>
<dbReference type="PANTHER" id="PTHR14049:SF9">
    <property type="entry name" value="PROCOLLAGEN-PROLINE 3-DIOXYGENASE"/>
    <property type="match status" value="1"/>
</dbReference>
<keyword evidence="17" id="KW-1185">Reference proteome</keyword>
<dbReference type="InterPro" id="IPR044862">
    <property type="entry name" value="Pro_4_hyd_alph_FE2OG_OXY"/>
</dbReference>
<keyword evidence="8" id="KW-0802">TPR repeat</keyword>
<dbReference type="PANTHER" id="PTHR14049">
    <property type="entry name" value="LEPRECAN 1"/>
    <property type="match status" value="1"/>
</dbReference>
<evidence type="ECO:0000256" key="9">
    <source>
        <dbReference type="ARBA" id="ARBA00022824"/>
    </source>
</evidence>
<evidence type="ECO:0000256" key="1">
    <source>
        <dbReference type="ARBA" id="ARBA00001961"/>
    </source>
</evidence>
<keyword evidence="12" id="KW-0408">Iron</keyword>
<dbReference type="OrthoDB" id="8517835at2759"/>
<evidence type="ECO:0000256" key="12">
    <source>
        <dbReference type="ARBA" id="ARBA00023004"/>
    </source>
</evidence>
<evidence type="ECO:0000313" key="16">
    <source>
        <dbReference type="EMBL" id="CAH0562144.1"/>
    </source>
</evidence>
<evidence type="ECO:0000256" key="8">
    <source>
        <dbReference type="ARBA" id="ARBA00022803"/>
    </source>
</evidence>
<dbReference type="Gene3D" id="1.25.40.10">
    <property type="entry name" value="Tetratricopeptide repeat domain"/>
    <property type="match status" value="2"/>
</dbReference>
<dbReference type="FunFam" id="2.60.120.620:FF:000003">
    <property type="entry name" value="Prolyl 3-hydroxylase 2"/>
    <property type="match status" value="1"/>
</dbReference>
<dbReference type="InterPro" id="IPR039575">
    <property type="entry name" value="P3H"/>
</dbReference>
<comment type="cofactor">
    <cofactor evidence="2">
        <name>Fe cation</name>
        <dbReference type="ChEBI" id="CHEBI:24875"/>
    </cofactor>
</comment>
<evidence type="ECO:0000313" key="17">
    <source>
        <dbReference type="Proteomes" id="UP001154078"/>
    </source>
</evidence>
<feature type="domain" description="Fe2OG dioxygenase" evidence="15">
    <location>
        <begin position="485"/>
        <end position="599"/>
    </location>
</feature>
<evidence type="ECO:0000256" key="11">
    <source>
        <dbReference type="ARBA" id="ARBA00023002"/>
    </source>
</evidence>
<dbReference type="Pfam" id="PF23557">
    <property type="entry name" value="TPR_leprecan"/>
    <property type="match status" value="1"/>
</dbReference>
<keyword evidence="6 14" id="KW-0732">Signal</keyword>
<evidence type="ECO:0000256" key="10">
    <source>
        <dbReference type="ARBA" id="ARBA00022964"/>
    </source>
</evidence>
<dbReference type="GO" id="GO:0005506">
    <property type="term" value="F:iron ion binding"/>
    <property type="evidence" value="ECO:0007669"/>
    <property type="project" value="InterPro"/>
</dbReference>
<protein>
    <recommendedName>
        <fullName evidence="4">procollagen-proline 3-dioxygenase</fullName>
        <ecNumber evidence="4">1.14.11.7</ecNumber>
    </recommendedName>
</protein>
<sequence length="621" mass="71944">MLFKTTCYLISVNFLIADVLTFQTNSNESCVRLYEKGVEAYLDNDYQECVENFEEAVQKYQLYKKVTNNCRLKCKQEADTSDPLFRVDVENLLFYERAIKNTLCIMHCKTENADVFNGTQMNFETEQLFEDQKPYEYLHICYFQTKEYQKAASAAFTYLVTHPNDKAMQGNLKHYTQVEGVKSDDIVNFEAKSFVYLYAHGADAYNKKDWKNVEHNMEESLGLYLQAEEECRAGCEGPFDHGWYPDFIPSIANHFTMVLKCKMDCSEKLNTLNGEEHDDLLPSHYHYLQYAYFKMGNIKEACQAVASYLLFFPDDETMLDNMKYYRSLPKVDNEDFRPREEAVKYVQRKIYENKIMNFVNHEYRNIGVTQIDEETGSKRNIANEKQLRGPKRFLSDGLASRRECKSLIAIARIFAVLGDGYKGKKSPHTERESFHGITLGRAAFLTYVGLLDTKYLEIYLRITESVRREVKNYFKLNDELHFSYTHLVCRSALSDPSLNRTDLSHQIHADNCNILEDGVCEKTAPAFFWRDYSAILYLNSNFEGGEFIFSNDLLGEDVQSSVEPKCGRMVAFSSGQENLHGVKAVKSGSRCAIGIWFTFNVTHIEKDRALSYDMLDMLKNT</sequence>
<evidence type="ECO:0000256" key="14">
    <source>
        <dbReference type="SAM" id="SignalP"/>
    </source>
</evidence>
<accession>A0A9P0FLG9</accession>
<keyword evidence="7" id="KW-0677">Repeat</keyword>
<organism evidence="16 17">
    <name type="scientific">Brassicogethes aeneus</name>
    <name type="common">Rape pollen beetle</name>
    <name type="synonym">Meligethes aeneus</name>
    <dbReference type="NCBI Taxonomy" id="1431903"/>
    <lineage>
        <taxon>Eukaryota</taxon>
        <taxon>Metazoa</taxon>
        <taxon>Ecdysozoa</taxon>
        <taxon>Arthropoda</taxon>
        <taxon>Hexapoda</taxon>
        <taxon>Insecta</taxon>
        <taxon>Pterygota</taxon>
        <taxon>Neoptera</taxon>
        <taxon>Endopterygota</taxon>
        <taxon>Coleoptera</taxon>
        <taxon>Polyphaga</taxon>
        <taxon>Cucujiformia</taxon>
        <taxon>Nitidulidae</taxon>
        <taxon>Meligethinae</taxon>
        <taxon>Brassicogethes</taxon>
    </lineage>
</organism>
<dbReference type="Pfam" id="PF13640">
    <property type="entry name" value="2OG-FeII_Oxy_3"/>
    <property type="match status" value="1"/>
</dbReference>
<keyword evidence="13" id="KW-0325">Glycoprotein</keyword>
<evidence type="ECO:0000256" key="4">
    <source>
        <dbReference type="ARBA" id="ARBA00012262"/>
    </source>
</evidence>
<keyword evidence="10" id="KW-0223">Dioxygenase</keyword>
<feature type="signal peptide" evidence="14">
    <location>
        <begin position="1"/>
        <end position="21"/>
    </location>
</feature>
<dbReference type="EC" id="1.14.11.7" evidence="4"/>
<gene>
    <name evidence="16" type="ORF">MELIAE_LOCUS11346</name>
</gene>
<keyword evidence="9" id="KW-0256">Endoplasmic reticulum</keyword>
<dbReference type="InterPro" id="IPR006620">
    <property type="entry name" value="Pro_4_hyd_alph"/>
</dbReference>
<dbReference type="SMART" id="SM00702">
    <property type="entry name" value="P4Hc"/>
    <property type="match status" value="1"/>
</dbReference>
<dbReference type="AlphaFoldDB" id="A0A9P0FLG9"/>
<evidence type="ECO:0000259" key="15">
    <source>
        <dbReference type="PROSITE" id="PS51471"/>
    </source>
</evidence>
<evidence type="ECO:0000256" key="6">
    <source>
        <dbReference type="ARBA" id="ARBA00022729"/>
    </source>
</evidence>
<dbReference type="PROSITE" id="PS51471">
    <property type="entry name" value="FE2OG_OXY"/>
    <property type="match status" value="1"/>
</dbReference>
<evidence type="ECO:0000256" key="3">
    <source>
        <dbReference type="ARBA" id="ARBA00006487"/>
    </source>
</evidence>
<dbReference type="InterPro" id="IPR056585">
    <property type="entry name" value="Leprecan_dom"/>
</dbReference>
<feature type="chain" id="PRO_5040248732" description="procollagen-proline 3-dioxygenase" evidence="14">
    <location>
        <begin position="22"/>
        <end position="621"/>
    </location>
</feature>
<name>A0A9P0FLG9_BRAAE</name>
<proteinExistence type="inferred from homology"/>
<dbReference type="InterPro" id="IPR011990">
    <property type="entry name" value="TPR-like_helical_dom_sf"/>
</dbReference>
<dbReference type="GO" id="GO:0031418">
    <property type="term" value="F:L-ascorbic acid binding"/>
    <property type="evidence" value="ECO:0007669"/>
    <property type="project" value="InterPro"/>
</dbReference>
<reference evidence="16" key="1">
    <citation type="submission" date="2021-12" db="EMBL/GenBank/DDBJ databases">
        <authorList>
            <person name="King R."/>
        </authorList>
    </citation>
    <scope>NUCLEOTIDE SEQUENCE</scope>
</reference>
<keyword evidence="11" id="KW-0560">Oxidoreductase</keyword>
<dbReference type="InterPro" id="IPR005123">
    <property type="entry name" value="Oxoglu/Fe-dep_dioxygenase_dom"/>
</dbReference>
<evidence type="ECO:0000256" key="2">
    <source>
        <dbReference type="ARBA" id="ARBA00001962"/>
    </source>
</evidence>
<dbReference type="Gene3D" id="2.60.120.620">
    <property type="entry name" value="q2cbj1_9rhob like domain"/>
    <property type="match status" value="1"/>
</dbReference>